<dbReference type="Proteomes" id="UP000886998">
    <property type="component" value="Unassembled WGS sequence"/>
</dbReference>
<organism evidence="1 2">
    <name type="scientific">Trichonephila inaurata madagascariensis</name>
    <dbReference type="NCBI Taxonomy" id="2747483"/>
    <lineage>
        <taxon>Eukaryota</taxon>
        <taxon>Metazoa</taxon>
        <taxon>Ecdysozoa</taxon>
        <taxon>Arthropoda</taxon>
        <taxon>Chelicerata</taxon>
        <taxon>Arachnida</taxon>
        <taxon>Araneae</taxon>
        <taxon>Araneomorphae</taxon>
        <taxon>Entelegynae</taxon>
        <taxon>Araneoidea</taxon>
        <taxon>Nephilidae</taxon>
        <taxon>Trichonephila</taxon>
        <taxon>Trichonephila inaurata</taxon>
    </lineage>
</organism>
<accession>A0A8X6XPE8</accession>
<proteinExistence type="predicted"/>
<keyword evidence="2" id="KW-1185">Reference proteome</keyword>
<name>A0A8X6XPE8_9ARAC</name>
<comment type="caution">
    <text evidence="1">The sequence shown here is derived from an EMBL/GenBank/DDBJ whole genome shotgun (WGS) entry which is preliminary data.</text>
</comment>
<evidence type="ECO:0000313" key="1">
    <source>
        <dbReference type="EMBL" id="GFY56871.1"/>
    </source>
</evidence>
<dbReference type="EMBL" id="BMAV01011191">
    <property type="protein sequence ID" value="GFY56871.1"/>
    <property type="molecule type" value="Genomic_DNA"/>
</dbReference>
<evidence type="ECO:0000313" key="2">
    <source>
        <dbReference type="Proteomes" id="UP000886998"/>
    </source>
</evidence>
<reference evidence="1" key="1">
    <citation type="submission" date="2020-08" db="EMBL/GenBank/DDBJ databases">
        <title>Multicomponent nature underlies the extraordinary mechanical properties of spider dragline silk.</title>
        <authorList>
            <person name="Kono N."/>
            <person name="Nakamura H."/>
            <person name="Mori M."/>
            <person name="Yoshida Y."/>
            <person name="Ohtoshi R."/>
            <person name="Malay A.D."/>
            <person name="Moran D.A.P."/>
            <person name="Tomita M."/>
            <person name="Numata K."/>
            <person name="Arakawa K."/>
        </authorList>
    </citation>
    <scope>NUCLEOTIDE SEQUENCE</scope>
</reference>
<protein>
    <submittedName>
        <fullName evidence="1">Uncharacterized protein</fullName>
    </submittedName>
</protein>
<gene>
    <name evidence="1" type="ORF">TNIN_353911</name>
</gene>
<dbReference type="AlphaFoldDB" id="A0A8X6XPE8"/>
<sequence>MRKRYLRRIKTAGFIQGTILSENAGPLNVRPDLEPSRQYPCFHRYHNTPFKTGRTLLPLRKNDRSNPAIYLLTSWGMSLEICPDCGLPWILDPFQ</sequence>